<proteinExistence type="predicted"/>
<dbReference type="RefSeq" id="WP_149757504.1">
    <property type="nucleotide sequence ID" value="NZ_FOMS01000012.1"/>
</dbReference>
<evidence type="ECO:0000313" key="3">
    <source>
        <dbReference type="Proteomes" id="UP000325289"/>
    </source>
</evidence>
<keyword evidence="3" id="KW-1185">Reference proteome</keyword>
<keyword evidence="1" id="KW-0472">Membrane</keyword>
<dbReference type="Proteomes" id="UP000325289">
    <property type="component" value="Unassembled WGS sequence"/>
</dbReference>
<protein>
    <submittedName>
        <fullName evidence="2">Uncharacterized protein</fullName>
    </submittedName>
</protein>
<sequence>MRTKITIFALRAAGPGASDQLAKIAAVRPAAYPGAGSAIGLALSLLSLCGLLFGLVSGMSSPA</sequence>
<keyword evidence="1" id="KW-0812">Transmembrane</keyword>
<reference evidence="2 3" key="1">
    <citation type="submission" date="2016-10" db="EMBL/GenBank/DDBJ databases">
        <authorList>
            <person name="Varghese N."/>
            <person name="Submissions S."/>
        </authorList>
    </citation>
    <scope>NUCLEOTIDE SEQUENCE [LARGE SCALE GENOMIC DNA]</scope>
    <source>
        <strain evidence="3">YIM D21,KCTC 23444,ACCC 10710</strain>
    </source>
</reference>
<evidence type="ECO:0000313" key="2">
    <source>
        <dbReference type="EMBL" id="SFE63397.1"/>
    </source>
</evidence>
<evidence type="ECO:0000256" key="1">
    <source>
        <dbReference type="SAM" id="Phobius"/>
    </source>
</evidence>
<gene>
    <name evidence="2" type="ORF">SAMN04515678_112125</name>
</gene>
<name>A0A1I2C4X6_9RHOB</name>
<feature type="transmembrane region" description="Helical" evidence="1">
    <location>
        <begin position="34"/>
        <end position="56"/>
    </location>
</feature>
<accession>A0A1I2C4X6</accession>
<keyword evidence="1" id="KW-1133">Transmembrane helix</keyword>
<dbReference type="EMBL" id="FOMS01000012">
    <property type="protein sequence ID" value="SFE63397.1"/>
    <property type="molecule type" value="Genomic_DNA"/>
</dbReference>
<dbReference type="AlphaFoldDB" id="A0A1I2C4X6"/>
<organism evidence="2 3">
    <name type="scientific">Roseivivax sediminis</name>
    <dbReference type="NCBI Taxonomy" id="936889"/>
    <lineage>
        <taxon>Bacteria</taxon>
        <taxon>Pseudomonadati</taxon>
        <taxon>Pseudomonadota</taxon>
        <taxon>Alphaproteobacteria</taxon>
        <taxon>Rhodobacterales</taxon>
        <taxon>Roseobacteraceae</taxon>
        <taxon>Roseivivax</taxon>
    </lineage>
</organism>